<evidence type="ECO:0000313" key="3">
    <source>
        <dbReference type="Proteomes" id="UP000078389"/>
    </source>
</evidence>
<proteinExistence type="predicted"/>
<dbReference type="EMBL" id="LVVY01000086">
    <property type="protein sequence ID" value="OAM77096.1"/>
    <property type="molecule type" value="Genomic_DNA"/>
</dbReference>
<name>A0A178HYH6_9HYPH</name>
<feature type="region of interest" description="Disordered" evidence="1">
    <location>
        <begin position="62"/>
        <end position="81"/>
    </location>
</feature>
<protein>
    <submittedName>
        <fullName evidence="2">Uncharacterized protein</fullName>
    </submittedName>
</protein>
<evidence type="ECO:0000313" key="2">
    <source>
        <dbReference type="EMBL" id="OAM77096.1"/>
    </source>
</evidence>
<keyword evidence="3" id="KW-1185">Reference proteome</keyword>
<sequence>MRHKDEDLAFLVDTFGIPAARAAALIAATPEEADYLAARYLARERRRDPYGDVPVPDALSEHEVAHNAGLQKPVLDRDPKF</sequence>
<comment type="caution">
    <text evidence="2">The sequence shown here is derived from an EMBL/GenBank/DDBJ whole genome shotgun (WGS) entry which is preliminary data.</text>
</comment>
<reference evidence="2 3" key="1">
    <citation type="submission" date="2016-03" db="EMBL/GenBank/DDBJ databases">
        <title>Genome sequencing of Devosia sp. S37.</title>
        <authorList>
            <person name="Mohd Nor M."/>
        </authorList>
    </citation>
    <scope>NUCLEOTIDE SEQUENCE [LARGE SCALE GENOMIC DNA]</scope>
    <source>
        <strain evidence="2 3">S37</strain>
    </source>
</reference>
<organism evidence="2 3">
    <name type="scientific">Devosia elaeis</name>
    <dbReference type="NCBI Taxonomy" id="1770058"/>
    <lineage>
        <taxon>Bacteria</taxon>
        <taxon>Pseudomonadati</taxon>
        <taxon>Pseudomonadota</taxon>
        <taxon>Alphaproteobacteria</taxon>
        <taxon>Hyphomicrobiales</taxon>
        <taxon>Devosiaceae</taxon>
        <taxon>Devosia</taxon>
    </lineage>
</organism>
<dbReference type="Proteomes" id="UP000078389">
    <property type="component" value="Unassembled WGS sequence"/>
</dbReference>
<evidence type="ECO:0000256" key="1">
    <source>
        <dbReference type="SAM" id="MobiDB-lite"/>
    </source>
</evidence>
<dbReference type="AlphaFoldDB" id="A0A178HYH6"/>
<gene>
    <name evidence="2" type="ORF">A3840_10695</name>
</gene>
<dbReference type="RefSeq" id="WP_067456075.1">
    <property type="nucleotide sequence ID" value="NZ_LVVY01000086.1"/>
</dbReference>
<accession>A0A178HYH6</accession>